<accession>A0A9D9N0S8</accession>
<sequence>MKQTLLATLACLALLCIFSSTSAAQTADEDTTGPHTYSPTEENLASREAFREDRFGIFIHWGIYSMLATGEWTMTNKDLNYKEYAKLAGGFYPASFNAAEWVSDIKDAGAGYICFTTRHHDGFSMFDSKATEYDIMDASPFHRDIVKEIAEECHRQGIAVHFYYSLIDWTREDAPRGRTGLGTGRPDDTVDQDSYYDFMKAQLTELLTQYGAVRAIWFDGHWDQDQNPDFDWRYDELYSLIHSLQPACLVGNNHHLVPFPGEDIQIFERDLPGENTAGLSGQDVSDALPLETCQTMNGMWGYKIEDQDYKPAGTLVQYLVGAAGRDANLLLNVGAQPDGNLPEAAVGRMKEMGQWLNQFGYTIYGTRGGEMQPHEWGVMTRKGDIRYVHIMDLQDNSLFVPFNAGKVRKAVCLNDGRKIDFIQDADGVLLKLGRIPDETDCIIELEIR</sequence>
<evidence type="ECO:0000256" key="7">
    <source>
        <dbReference type="PIRSR" id="PIRSR001092-1"/>
    </source>
</evidence>
<reference evidence="10" key="2">
    <citation type="journal article" date="2021" name="PeerJ">
        <title>Extensive microbial diversity within the chicken gut microbiome revealed by metagenomics and culture.</title>
        <authorList>
            <person name="Gilroy R."/>
            <person name="Ravi A."/>
            <person name="Getino M."/>
            <person name="Pursley I."/>
            <person name="Horton D.L."/>
            <person name="Alikhan N.F."/>
            <person name="Baker D."/>
            <person name="Gharbi K."/>
            <person name="Hall N."/>
            <person name="Watson M."/>
            <person name="Adriaenssens E.M."/>
            <person name="Foster-Nyarko E."/>
            <person name="Jarju S."/>
            <person name="Secka A."/>
            <person name="Antonio M."/>
            <person name="Oren A."/>
            <person name="Chaudhuri R.R."/>
            <person name="La Ragione R."/>
            <person name="Hildebrand F."/>
            <person name="Pallen M.J."/>
        </authorList>
    </citation>
    <scope>NUCLEOTIDE SEQUENCE</scope>
    <source>
        <strain evidence="10">B1-3475</strain>
    </source>
</reference>
<dbReference type="Gene3D" id="3.20.20.80">
    <property type="entry name" value="Glycosidases"/>
    <property type="match status" value="1"/>
</dbReference>
<dbReference type="GO" id="GO:0005764">
    <property type="term" value="C:lysosome"/>
    <property type="evidence" value="ECO:0007669"/>
    <property type="project" value="TreeGrafter"/>
</dbReference>
<dbReference type="PANTHER" id="PTHR10030">
    <property type="entry name" value="ALPHA-L-FUCOSIDASE"/>
    <property type="match status" value="1"/>
</dbReference>
<dbReference type="EC" id="3.2.1.51" evidence="3"/>
<comment type="similarity">
    <text evidence="2">Belongs to the glycosyl hydrolase 29 family.</text>
</comment>
<evidence type="ECO:0000256" key="4">
    <source>
        <dbReference type="ARBA" id="ARBA00022729"/>
    </source>
</evidence>
<dbReference type="Proteomes" id="UP000823617">
    <property type="component" value="Unassembled WGS sequence"/>
</dbReference>
<dbReference type="PIRSF" id="PIRSF001092">
    <property type="entry name" value="Alpha-L-fucosidase"/>
    <property type="match status" value="1"/>
</dbReference>
<dbReference type="SMART" id="SM00812">
    <property type="entry name" value="Alpha_L_fucos"/>
    <property type="match status" value="1"/>
</dbReference>
<dbReference type="InterPro" id="IPR016286">
    <property type="entry name" value="FUC_metazoa-typ"/>
</dbReference>
<feature type="signal peptide" evidence="8">
    <location>
        <begin position="1"/>
        <end position="23"/>
    </location>
</feature>
<proteinExistence type="inferred from homology"/>
<comment type="function">
    <text evidence="1">Alpha-L-fucosidase is responsible for hydrolyzing the alpha-1,6-linked fucose joined to the reducing-end N-acetylglucosamine of the carbohydrate moieties of glycoproteins.</text>
</comment>
<dbReference type="PRINTS" id="PR00741">
    <property type="entry name" value="GLHYDRLASE29"/>
</dbReference>
<dbReference type="EMBL" id="JADIMK010000068">
    <property type="protein sequence ID" value="MBO8455990.1"/>
    <property type="molecule type" value="Genomic_DNA"/>
</dbReference>
<keyword evidence="5" id="KW-0378">Hydrolase</keyword>
<feature type="site" description="May be important for catalysis" evidence="7">
    <location>
        <position position="293"/>
    </location>
</feature>
<evidence type="ECO:0000256" key="3">
    <source>
        <dbReference type="ARBA" id="ARBA00012662"/>
    </source>
</evidence>
<dbReference type="InterPro" id="IPR057739">
    <property type="entry name" value="Glyco_hydro_29_N"/>
</dbReference>
<dbReference type="GO" id="GO:0016139">
    <property type="term" value="P:glycoside catabolic process"/>
    <property type="evidence" value="ECO:0007669"/>
    <property type="project" value="TreeGrafter"/>
</dbReference>
<feature type="chain" id="PRO_5038587021" description="alpha-L-fucosidase" evidence="8">
    <location>
        <begin position="24"/>
        <end position="448"/>
    </location>
</feature>
<evidence type="ECO:0000256" key="8">
    <source>
        <dbReference type="SAM" id="SignalP"/>
    </source>
</evidence>
<evidence type="ECO:0000313" key="10">
    <source>
        <dbReference type="EMBL" id="MBO8455990.1"/>
    </source>
</evidence>
<keyword evidence="6" id="KW-0326">Glycosidase</keyword>
<protein>
    <recommendedName>
        <fullName evidence="3">alpha-L-fucosidase</fullName>
        <ecNumber evidence="3">3.2.1.51</ecNumber>
    </recommendedName>
</protein>
<keyword evidence="4 8" id="KW-0732">Signal</keyword>
<evidence type="ECO:0000256" key="1">
    <source>
        <dbReference type="ARBA" id="ARBA00004071"/>
    </source>
</evidence>
<organism evidence="10 11">
    <name type="scientific">Candidatus Cryptobacteroides intestinigallinarum</name>
    <dbReference type="NCBI Taxonomy" id="2840767"/>
    <lineage>
        <taxon>Bacteria</taxon>
        <taxon>Pseudomonadati</taxon>
        <taxon>Bacteroidota</taxon>
        <taxon>Bacteroidia</taxon>
        <taxon>Bacteroidales</taxon>
        <taxon>Candidatus Cryptobacteroides</taxon>
    </lineage>
</organism>
<evidence type="ECO:0000256" key="5">
    <source>
        <dbReference type="ARBA" id="ARBA00022801"/>
    </source>
</evidence>
<gene>
    <name evidence="10" type="ORF">IAC08_06255</name>
</gene>
<dbReference type="AlphaFoldDB" id="A0A9D9N0S8"/>
<dbReference type="GO" id="GO:0004560">
    <property type="term" value="F:alpha-L-fucosidase activity"/>
    <property type="evidence" value="ECO:0007669"/>
    <property type="project" value="InterPro"/>
</dbReference>
<dbReference type="InterPro" id="IPR017853">
    <property type="entry name" value="GH"/>
</dbReference>
<dbReference type="SUPFAM" id="SSF51445">
    <property type="entry name" value="(Trans)glycosidases"/>
    <property type="match status" value="1"/>
</dbReference>
<dbReference type="Pfam" id="PF01120">
    <property type="entry name" value="Alpha_L_fucos"/>
    <property type="match status" value="1"/>
</dbReference>
<dbReference type="InterPro" id="IPR000933">
    <property type="entry name" value="Glyco_hydro_29"/>
</dbReference>
<comment type="caution">
    <text evidence="10">The sequence shown here is derived from an EMBL/GenBank/DDBJ whole genome shotgun (WGS) entry which is preliminary data.</text>
</comment>
<evidence type="ECO:0000313" key="11">
    <source>
        <dbReference type="Proteomes" id="UP000823617"/>
    </source>
</evidence>
<dbReference type="GO" id="GO:0006004">
    <property type="term" value="P:fucose metabolic process"/>
    <property type="evidence" value="ECO:0007669"/>
    <property type="project" value="InterPro"/>
</dbReference>
<reference evidence="10" key="1">
    <citation type="submission" date="2020-10" db="EMBL/GenBank/DDBJ databases">
        <authorList>
            <person name="Gilroy R."/>
        </authorList>
    </citation>
    <scope>NUCLEOTIDE SEQUENCE</scope>
    <source>
        <strain evidence="10">B1-3475</strain>
    </source>
</reference>
<evidence type="ECO:0000259" key="9">
    <source>
        <dbReference type="Pfam" id="PF01120"/>
    </source>
</evidence>
<evidence type="ECO:0000256" key="6">
    <source>
        <dbReference type="ARBA" id="ARBA00023295"/>
    </source>
</evidence>
<evidence type="ECO:0000256" key="2">
    <source>
        <dbReference type="ARBA" id="ARBA00007951"/>
    </source>
</evidence>
<name>A0A9D9N0S8_9BACT</name>
<feature type="domain" description="Glycoside hydrolase family 29 N-terminal" evidence="9">
    <location>
        <begin position="31"/>
        <end position="360"/>
    </location>
</feature>
<dbReference type="PANTHER" id="PTHR10030:SF37">
    <property type="entry name" value="ALPHA-L-FUCOSIDASE-RELATED"/>
    <property type="match status" value="1"/>
</dbReference>